<evidence type="ECO:0000313" key="10">
    <source>
        <dbReference type="Proteomes" id="UP000236946"/>
    </source>
</evidence>
<keyword evidence="4" id="KW-0067">ATP-binding</keyword>
<dbReference type="GO" id="GO:0005524">
    <property type="term" value="F:ATP binding"/>
    <property type="evidence" value="ECO:0007669"/>
    <property type="project" value="UniProtKB-KW"/>
</dbReference>
<dbReference type="InterPro" id="IPR002303">
    <property type="entry name" value="Valyl-tRNA_ligase"/>
</dbReference>
<dbReference type="GO" id="GO:0006438">
    <property type="term" value="P:valyl-tRNA aminoacylation"/>
    <property type="evidence" value="ECO:0007669"/>
    <property type="project" value="InterPro"/>
</dbReference>
<dbReference type="InterPro" id="IPR002300">
    <property type="entry name" value="aa-tRNA-synth_Ia"/>
</dbReference>
<dbReference type="Pfam" id="PF00133">
    <property type="entry name" value="tRNA-synt_1"/>
    <property type="match status" value="1"/>
</dbReference>
<keyword evidence="6" id="KW-0030">Aminoacyl-tRNA synthetase</keyword>
<reference evidence="10" key="1">
    <citation type="submission" date="2017-09" db="EMBL/GenBank/DDBJ databases">
        <title>Depth-based differentiation of microbial function through sediment-hosted aquifers and enrichment of novel symbionts in the deep terrestrial subsurface.</title>
        <authorList>
            <person name="Probst A.J."/>
            <person name="Ladd B."/>
            <person name="Jarett J.K."/>
            <person name="Geller-Mcgrath D.E."/>
            <person name="Sieber C.M.K."/>
            <person name="Emerson J.B."/>
            <person name="Anantharaman K."/>
            <person name="Thomas B.C."/>
            <person name="Malmstrom R."/>
            <person name="Stieglmeier M."/>
            <person name="Klingl A."/>
            <person name="Woyke T."/>
            <person name="Ryan C.M."/>
            <person name="Banfield J.F."/>
        </authorList>
    </citation>
    <scope>NUCLEOTIDE SEQUENCE [LARGE SCALE GENOMIC DNA]</scope>
</reference>
<evidence type="ECO:0000256" key="1">
    <source>
        <dbReference type="ARBA" id="ARBA00013169"/>
    </source>
</evidence>
<dbReference type="AlphaFoldDB" id="A0A2H9T1G6"/>
<dbReference type="PROSITE" id="PS00178">
    <property type="entry name" value="AA_TRNA_LIGASE_I"/>
    <property type="match status" value="1"/>
</dbReference>
<evidence type="ECO:0000256" key="4">
    <source>
        <dbReference type="ARBA" id="ARBA00022840"/>
    </source>
</evidence>
<dbReference type="InterPro" id="IPR009008">
    <property type="entry name" value="Val/Leu/Ile-tRNA-synth_edit"/>
</dbReference>
<name>A0A2H9T1G6_9BACT</name>
<evidence type="ECO:0000256" key="7">
    <source>
        <dbReference type="ARBA" id="ARBA00029936"/>
    </source>
</evidence>
<dbReference type="SUPFAM" id="SSF50677">
    <property type="entry name" value="ValRS/IleRS/LeuRS editing domain"/>
    <property type="match status" value="1"/>
</dbReference>
<keyword evidence="5" id="KW-0648">Protein biosynthesis</keyword>
<evidence type="ECO:0000256" key="5">
    <source>
        <dbReference type="ARBA" id="ARBA00022917"/>
    </source>
</evidence>
<dbReference type="Gene3D" id="3.90.740.10">
    <property type="entry name" value="Valyl/Leucyl/Isoleucyl-tRNA synthetase, editing domain"/>
    <property type="match status" value="1"/>
</dbReference>
<proteinExistence type="predicted"/>
<dbReference type="InterPro" id="IPR014729">
    <property type="entry name" value="Rossmann-like_a/b/a_fold"/>
</dbReference>
<comment type="caution">
    <text evidence="9">The sequence shown here is derived from an EMBL/GenBank/DDBJ whole genome shotgun (WGS) entry which is preliminary data.</text>
</comment>
<dbReference type="PANTHER" id="PTHR11946">
    <property type="entry name" value="VALYL-TRNA SYNTHETASES"/>
    <property type="match status" value="1"/>
</dbReference>
<dbReference type="EC" id="6.1.1.9" evidence="1"/>
<dbReference type="GO" id="GO:0004832">
    <property type="term" value="F:valine-tRNA ligase activity"/>
    <property type="evidence" value="ECO:0007669"/>
    <property type="project" value="UniProtKB-EC"/>
</dbReference>
<accession>A0A2H9T1G6</accession>
<dbReference type="SUPFAM" id="SSF52374">
    <property type="entry name" value="Nucleotidylyl transferase"/>
    <property type="match status" value="1"/>
</dbReference>
<dbReference type="Proteomes" id="UP000236946">
    <property type="component" value="Unassembled WGS sequence"/>
</dbReference>
<organism evidence="9 10">
    <name type="scientific">Candidatus Staskawiczbacteria bacterium CG10_big_fil_rev_8_21_14_0_10_38_10</name>
    <dbReference type="NCBI Taxonomy" id="1974891"/>
    <lineage>
        <taxon>Bacteria</taxon>
        <taxon>Candidatus Staskawicziibacteriota</taxon>
    </lineage>
</organism>
<dbReference type="GO" id="GO:0002161">
    <property type="term" value="F:aminoacyl-tRNA deacylase activity"/>
    <property type="evidence" value="ECO:0007669"/>
    <property type="project" value="InterPro"/>
</dbReference>
<feature type="domain" description="Aminoacyl-tRNA synthetase class Ia" evidence="8">
    <location>
        <begin position="16"/>
        <end position="237"/>
    </location>
</feature>
<dbReference type="PRINTS" id="PR00986">
    <property type="entry name" value="TRNASYNTHVAL"/>
</dbReference>
<dbReference type="PANTHER" id="PTHR11946:SF93">
    <property type="entry name" value="VALINE--TRNA LIGASE, CHLOROPLASTIC_MITOCHONDRIAL 2"/>
    <property type="match status" value="1"/>
</dbReference>
<protein>
    <recommendedName>
        <fullName evidence="1">valine--tRNA ligase</fullName>
        <ecNumber evidence="1">6.1.1.9</ecNumber>
    </recommendedName>
    <alternativeName>
        <fullName evidence="7">Valyl-tRNA synthetase</fullName>
    </alternativeName>
</protein>
<sequence>MELSKQYDPKQVEDRIYQLWDKSGFFNPDKLPKRHKKPFVIIMPPPNANGSLHIGHALFVTLEDIMIRYQRMRGRKTLWLPGADHAGFETQVVFDKKLEKEGRSRFQIPPEQLYQEILEFTLENKKTMEFQLKKLGASCDWSREKFTLDENIIKIVYRTFEQLKRDGLLYKGKRIVNWCVKHQTSLSDVEIKYEERMDPLYYIRYGPLELATVRLETKFGDTAVAVNPEDKRYQQYIGKEIEIETLIGKRKIKVIADEAVDPQFGTGVVKVT</sequence>
<evidence type="ECO:0000256" key="6">
    <source>
        <dbReference type="ARBA" id="ARBA00023146"/>
    </source>
</evidence>
<keyword evidence="2 9" id="KW-0436">Ligase</keyword>
<dbReference type="GO" id="GO:0005829">
    <property type="term" value="C:cytosol"/>
    <property type="evidence" value="ECO:0007669"/>
    <property type="project" value="TreeGrafter"/>
</dbReference>
<gene>
    <name evidence="9" type="ORF">COU98_01300</name>
</gene>
<evidence type="ECO:0000313" key="9">
    <source>
        <dbReference type="EMBL" id="PJE69574.1"/>
    </source>
</evidence>
<dbReference type="Gene3D" id="3.40.50.620">
    <property type="entry name" value="HUPs"/>
    <property type="match status" value="1"/>
</dbReference>
<evidence type="ECO:0000256" key="2">
    <source>
        <dbReference type="ARBA" id="ARBA00022598"/>
    </source>
</evidence>
<evidence type="ECO:0000259" key="8">
    <source>
        <dbReference type="Pfam" id="PF00133"/>
    </source>
</evidence>
<dbReference type="InterPro" id="IPR001412">
    <property type="entry name" value="aa-tRNA-synth_I_CS"/>
</dbReference>
<evidence type="ECO:0000256" key="3">
    <source>
        <dbReference type="ARBA" id="ARBA00022741"/>
    </source>
</evidence>
<keyword evidence="3" id="KW-0547">Nucleotide-binding</keyword>
<feature type="non-terminal residue" evidence="9">
    <location>
        <position position="272"/>
    </location>
</feature>
<dbReference type="EMBL" id="PFEN01000021">
    <property type="protein sequence ID" value="PJE69574.1"/>
    <property type="molecule type" value="Genomic_DNA"/>
</dbReference>